<dbReference type="RefSeq" id="XP_025050866.1">
    <property type="nucleotide sequence ID" value="XM_025195081.1"/>
</dbReference>
<keyword evidence="1" id="KW-1185">Reference proteome</keyword>
<accession>A0A3Q0FTB3</accession>
<evidence type="ECO:0000313" key="2">
    <source>
        <dbReference type="RefSeq" id="XP_025050866.1"/>
    </source>
</evidence>
<sequence>MMGVFLKEPLSRCDRPDLMKNASHLKACPSLFQPCSWSSRRYQPQESLNTEYGHRCHRWNWKSLCRRVSKVWNENSSYQQISRKTRSGCQSNKKKIWILLPVSSTSLFTG</sequence>
<reference evidence="2" key="1">
    <citation type="submission" date="2025-08" db="UniProtKB">
        <authorList>
            <consortium name="RefSeq"/>
        </authorList>
    </citation>
    <scope>IDENTIFICATION</scope>
</reference>
<protein>
    <submittedName>
        <fullName evidence="2">Uncharacterized protein LOC102368497 isoform X2</fullName>
    </submittedName>
</protein>
<dbReference type="GeneID" id="102368497"/>
<evidence type="ECO:0000313" key="1">
    <source>
        <dbReference type="Proteomes" id="UP000189705"/>
    </source>
</evidence>
<name>A0A3Q0FTB3_ALLSI</name>
<gene>
    <name evidence="2" type="primary">LOC102368497</name>
</gene>
<dbReference type="Proteomes" id="UP000189705">
    <property type="component" value="Unplaced"/>
</dbReference>
<dbReference type="AlphaFoldDB" id="A0A3Q0FTB3"/>
<organism evidence="1 2">
    <name type="scientific">Alligator sinensis</name>
    <name type="common">Chinese alligator</name>
    <dbReference type="NCBI Taxonomy" id="38654"/>
    <lineage>
        <taxon>Eukaryota</taxon>
        <taxon>Metazoa</taxon>
        <taxon>Chordata</taxon>
        <taxon>Craniata</taxon>
        <taxon>Vertebrata</taxon>
        <taxon>Euteleostomi</taxon>
        <taxon>Archelosauria</taxon>
        <taxon>Archosauria</taxon>
        <taxon>Crocodylia</taxon>
        <taxon>Alligatoridae</taxon>
        <taxon>Alligatorinae</taxon>
        <taxon>Alligator</taxon>
    </lineage>
</organism>
<proteinExistence type="predicted"/>